<organism evidence="2">
    <name type="scientific">Amblyomma americanum</name>
    <name type="common">Lone star tick</name>
    <dbReference type="NCBI Taxonomy" id="6943"/>
    <lineage>
        <taxon>Eukaryota</taxon>
        <taxon>Metazoa</taxon>
        <taxon>Ecdysozoa</taxon>
        <taxon>Arthropoda</taxon>
        <taxon>Chelicerata</taxon>
        <taxon>Arachnida</taxon>
        <taxon>Acari</taxon>
        <taxon>Parasitiformes</taxon>
        <taxon>Ixodida</taxon>
        <taxon>Ixodoidea</taxon>
        <taxon>Ixodidae</taxon>
        <taxon>Amblyomminae</taxon>
        <taxon>Amblyomma</taxon>
    </lineage>
</organism>
<evidence type="ECO:0000313" key="2">
    <source>
        <dbReference type="EMBL" id="JAG91959.1"/>
    </source>
</evidence>
<feature type="signal peptide" evidence="1">
    <location>
        <begin position="1"/>
        <end position="25"/>
    </location>
</feature>
<dbReference type="EMBL" id="GBZX01000781">
    <property type="protein sequence ID" value="JAG91959.1"/>
    <property type="molecule type" value="mRNA"/>
</dbReference>
<name>A0A0C9S437_AMBAM</name>
<protein>
    <submittedName>
        <fullName evidence="2">Putative secreted protein</fullName>
    </submittedName>
</protein>
<reference evidence="2" key="1">
    <citation type="journal article" date="2015" name="PLoS ONE">
        <title>An Insight into the Sialome of the Lone Star Tick, Amblyomma americanum, with a Glimpse on Its Time Dependent Gene Expression.</title>
        <authorList>
            <person name="Karim S."/>
            <person name="Ribeiro J.M."/>
        </authorList>
    </citation>
    <scope>NUCLEOTIDE SEQUENCE</scope>
    <source>
        <tissue evidence="2">Salivary gland</tissue>
    </source>
</reference>
<proteinExistence type="evidence at transcript level"/>
<sequence length="120" mass="12763">MVAVKITISLTIILILSLRVHSALGAKPAENTKPGPYCSIIGKESFNFLPLHTRVLGVFCALGHGEKLTVDGIPTNVHDNWVGTLDNKGLCSVCCARGNGSDTIFYSTLARAPPALCKKN</sequence>
<keyword evidence="1" id="KW-0732">Signal</keyword>
<evidence type="ECO:0000256" key="1">
    <source>
        <dbReference type="SAM" id="SignalP"/>
    </source>
</evidence>
<accession>A0A0C9S437</accession>
<feature type="chain" id="PRO_5002202822" evidence="1">
    <location>
        <begin position="26"/>
        <end position="120"/>
    </location>
</feature>
<dbReference type="AlphaFoldDB" id="A0A0C9S437"/>